<proteinExistence type="predicted"/>
<dbReference type="Proteomes" id="UP001175261">
    <property type="component" value="Unassembled WGS sequence"/>
</dbReference>
<evidence type="ECO:0000313" key="2">
    <source>
        <dbReference type="EMBL" id="KAK0385511.1"/>
    </source>
</evidence>
<evidence type="ECO:0000259" key="1">
    <source>
        <dbReference type="PROSITE" id="PS51186"/>
    </source>
</evidence>
<reference evidence="2" key="1">
    <citation type="submission" date="2022-10" db="EMBL/GenBank/DDBJ databases">
        <title>Determination and structural analysis of whole genome sequence of Sarocladium strictum F4-1.</title>
        <authorList>
            <person name="Hu L."/>
            <person name="Jiang Y."/>
        </authorList>
    </citation>
    <scope>NUCLEOTIDE SEQUENCE</scope>
    <source>
        <strain evidence="2">F4-1</strain>
    </source>
</reference>
<keyword evidence="3" id="KW-1185">Reference proteome</keyword>
<dbReference type="Pfam" id="PF00583">
    <property type="entry name" value="Acetyltransf_1"/>
    <property type="match status" value="1"/>
</dbReference>
<accession>A0AA39GEE7</accession>
<gene>
    <name evidence="2" type="ORF">NLU13_6691</name>
</gene>
<feature type="domain" description="N-acetyltransferase" evidence="1">
    <location>
        <begin position="2"/>
        <end position="165"/>
    </location>
</feature>
<dbReference type="SUPFAM" id="SSF55729">
    <property type="entry name" value="Acyl-CoA N-acyltransferases (Nat)"/>
    <property type="match status" value="1"/>
</dbReference>
<name>A0AA39GEE7_SARSR</name>
<organism evidence="2 3">
    <name type="scientific">Sarocladium strictum</name>
    <name type="common">Black bundle disease fungus</name>
    <name type="synonym">Acremonium strictum</name>
    <dbReference type="NCBI Taxonomy" id="5046"/>
    <lineage>
        <taxon>Eukaryota</taxon>
        <taxon>Fungi</taxon>
        <taxon>Dikarya</taxon>
        <taxon>Ascomycota</taxon>
        <taxon>Pezizomycotina</taxon>
        <taxon>Sordariomycetes</taxon>
        <taxon>Hypocreomycetidae</taxon>
        <taxon>Hypocreales</taxon>
        <taxon>Sarocladiaceae</taxon>
        <taxon>Sarocladium</taxon>
    </lineage>
</organism>
<dbReference type="GO" id="GO:0016747">
    <property type="term" value="F:acyltransferase activity, transferring groups other than amino-acyl groups"/>
    <property type="evidence" value="ECO:0007669"/>
    <property type="project" value="InterPro"/>
</dbReference>
<evidence type="ECO:0000313" key="3">
    <source>
        <dbReference type="Proteomes" id="UP001175261"/>
    </source>
</evidence>
<dbReference type="PROSITE" id="PS51186">
    <property type="entry name" value="GNAT"/>
    <property type="match status" value="1"/>
</dbReference>
<dbReference type="InterPro" id="IPR016181">
    <property type="entry name" value="Acyl_CoA_acyltransferase"/>
</dbReference>
<comment type="caution">
    <text evidence="2">The sequence shown here is derived from an EMBL/GenBank/DDBJ whole genome shotgun (WGS) entry which is preliminary data.</text>
</comment>
<sequence length="166" mass="18062">MAFWRPMLAADLPAVDQLSNEIHPELPESPEVFAERLSLFPAGCFVVEDAGTIRGYIISHPIVKHEPPALDKNLGTIDPKADTYYIHDLVVSSQLRGRGLAGDGVQRVLETAAREGFSEICLISVYGTAGFWGRHGFEKQAIEGSLAKKLEGYGSDAVFMTRLSGS</sequence>
<dbReference type="CDD" id="cd04301">
    <property type="entry name" value="NAT_SF"/>
    <property type="match status" value="1"/>
</dbReference>
<protein>
    <recommendedName>
        <fullName evidence="1">N-acetyltransferase domain-containing protein</fullName>
    </recommendedName>
</protein>
<dbReference type="Gene3D" id="3.40.630.30">
    <property type="match status" value="1"/>
</dbReference>
<dbReference type="AlphaFoldDB" id="A0AA39GEE7"/>
<dbReference type="EMBL" id="JAPDFR010000006">
    <property type="protein sequence ID" value="KAK0385511.1"/>
    <property type="molecule type" value="Genomic_DNA"/>
</dbReference>
<dbReference type="InterPro" id="IPR000182">
    <property type="entry name" value="GNAT_dom"/>
</dbReference>